<feature type="domain" description="Exocyst complex subunit Exo70 C-terminal" evidence="5">
    <location>
        <begin position="252"/>
        <end position="594"/>
    </location>
</feature>
<keyword evidence="2 3" id="KW-0813">Transport</keyword>
<dbReference type="AlphaFoldDB" id="A0AAV1CU58"/>
<reference evidence="6" key="1">
    <citation type="submission" date="2023-03" db="EMBL/GenBank/DDBJ databases">
        <authorList>
            <person name="Julca I."/>
        </authorList>
    </citation>
    <scope>NUCLEOTIDE SEQUENCE</scope>
</reference>
<gene>
    <name evidence="6" type="ORF">OLC1_LOCUS8441</name>
</gene>
<feature type="compositionally biased region" description="Low complexity" evidence="4">
    <location>
        <begin position="7"/>
        <end position="41"/>
    </location>
</feature>
<dbReference type="Pfam" id="PF20669">
    <property type="entry name" value="Exo70_N"/>
    <property type="match status" value="1"/>
</dbReference>
<dbReference type="InterPro" id="IPR004140">
    <property type="entry name" value="Exo70"/>
</dbReference>
<dbReference type="GO" id="GO:0006887">
    <property type="term" value="P:exocytosis"/>
    <property type="evidence" value="ECO:0007669"/>
    <property type="project" value="UniProtKB-KW"/>
</dbReference>
<dbReference type="EMBL" id="OX459120">
    <property type="protein sequence ID" value="CAI9098147.1"/>
    <property type="molecule type" value="Genomic_DNA"/>
</dbReference>
<evidence type="ECO:0000256" key="3">
    <source>
        <dbReference type="RuleBase" id="RU365026"/>
    </source>
</evidence>
<comment type="function">
    <text evidence="3">Component of the exocyst complex.</text>
</comment>
<dbReference type="PANTHER" id="PTHR12542">
    <property type="entry name" value="EXOCYST COMPLEX PROTEIN EXO70"/>
    <property type="match status" value="1"/>
</dbReference>
<evidence type="ECO:0000313" key="6">
    <source>
        <dbReference type="EMBL" id="CAI9098147.1"/>
    </source>
</evidence>
<protein>
    <recommendedName>
        <fullName evidence="3">Exocyst subunit Exo70 family protein</fullName>
    </recommendedName>
</protein>
<name>A0AAV1CU58_OLDCO</name>
<dbReference type="SUPFAM" id="SSF74788">
    <property type="entry name" value="Cullin repeat-like"/>
    <property type="match status" value="1"/>
</dbReference>
<evidence type="ECO:0000256" key="4">
    <source>
        <dbReference type="SAM" id="MobiDB-lite"/>
    </source>
</evidence>
<keyword evidence="3" id="KW-0653">Protein transport</keyword>
<sequence length="613" mass="69211">MPRKGMRSLLFSPRSPISSSSSSSSPRSNFSSTTFSPSRPSFAESVMDRTLQLAEPMILKWDPEATNFARVTSLFYENRREARDFMKQVKNIHRAMQLLVTENSFSQKLIRAQSLMQIAMKRLQKEFYQILSMNRAHLDPESISTRSSSTSIPSIYSDYEDNYEEDEDDSDEICLAGESIAEVEDVSILAMADLKTIAECMISVGYAKECVNIYKIIRKSIIDEGIYKLGVEQLSPSFVRKMDWEAMDVRIKRWLDAVKIAVNTLFKGERILSDHVFASSESIRESVFAEISKDGALILYGFPENIAKNSKKSPEKVFRFLDICTAISNHWPEMESTFSYESSTPVRSQAITSLARIGEYIRTAITDLESTIQKENSKSTVAGGGIHSLTIEWMNHLSLLADYSKVIADILPNSPGLSDSEDGSPAISRKFDYLILLLLAKIDSKAKKYKDVSLSYLFLANNHQYVVVKARASNLKYLLGDDWVASQEAKVKQFTSSYQRVGWGHVMESLPKDPSGSYSPEEAKETFKGFKAAFDQAYRKQSAAVIPDSELRDGVKLSLERKILRVYREFYEKYDEEMDSVIRFRPEDVGHCLSNLFFGAAASGNSWTSSSSH</sequence>
<comment type="similarity">
    <text evidence="1 3">Belongs to the EXO70 family.</text>
</comment>
<dbReference type="Pfam" id="PF03081">
    <property type="entry name" value="Exo70_C"/>
    <property type="match status" value="1"/>
</dbReference>
<organism evidence="6 7">
    <name type="scientific">Oldenlandia corymbosa var. corymbosa</name>
    <dbReference type="NCBI Taxonomy" id="529605"/>
    <lineage>
        <taxon>Eukaryota</taxon>
        <taxon>Viridiplantae</taxon>
        <taxon>Streptophyta</taxon>
        <taxon>Embryophyta</taxon>
        <taxon>Tracheophyta</taxon>
        <taxon>Spermatophyta</taxon>
        <taxon>Magnoliopsida</taxon>
        <taxon>eudicotyledons</taxon>
        <taxon>Gunneridae</taxon>
        <taxon>Pentapetalae</taxon>
        <taxon>asterids</taxon>
        <taxon>lamiids</taxon>
        <taxon>Gentianales</taxon>
        <taxon>Rubiaceae</taxon>
        <taxon>Rubioideae</taxon>
        <taxon>Spermacoceae</taxon>
        <taxon>Hedyotis-Oldenlandia complex</taxon>
        <taxon>Oldenlandia</taxon>
    </lineage>
</organism>
<keyword evidence="3" id="KW-0268">Exocytosis</keyword>
<keyword evidence="7" id="KW-1185">Reference proteome</keyword>
<feature type="region of interest" description="Disordered" evidence="4">
    <location>
        <begin position="1"/>
        <end position="41"/>
    </location>
</feature>
<evidence type="ECO:0000313" key="7">
    <source>
        <dbReference type="Proteomes" id="UP001161247"/>
    </source>
</evidence>
<evidence type="ECO:0000256" key="2">
    <source>
        <dbReference type="ARBA" id="ARBA00022448"/>
    </source>
</evidence>
<accession>A0AAV1CU58</accession>
<evidence type="ECO:0000259" key="5">
    <source>
        <dbReference type="Pfam" id="PF03081"/>
    </source>
</evidence>
<dbReference type="GO" id="GO:0005546">
    <property type="term" value="F:phosphatidylinositol-4,5-bisphosphate binding"/>
    <property type="evidence" value="ECO:0007669"/>
    <property type="project" value="InterPro"/>
</dbReference>
<proteinExistence type="inferred from homology"/>
<dbReference type="PANTHER" id="PTHR12542:SF38">
    <property type="entry name" value="EXOCYST SUBUNIT EXO70 FAMILY PROTEIN"/>
    <property type="match status" value="1"/>
</dbReference>
<evidence type="ECO:0000256" key="1">
    <source>
        <dbReference type="ARBA" id="ARBA00006756"/>
    </source>
</evidence>
<dbReference type="GO" id="GO:0000145">
    <property type="term" value="C:exocyst"/>
    <property type="evidence" value="ECO:0007669"/>
    <property type="project" value="InterPro"/>
</dbReference>
<dbReference type="Proteomes" id="UP001161247">
    <property type="component" value="Chromosome 3"/>
</dbReference>
<dbReference type="InterPro" id="IPR016159">
    <property type="entry name" value="Cullin_repeat-like_dom_sf"/>
</dbReference>
<dbReference type="Gene3D" id="1.20.1280.170">
    <property type="entry name" value="Exocyst complex component Exo70"/>
    <property type="match status" value="1"/>
</dbReference>
<dbReference type="GO" id="GO:0015031">
    <property type="term" value="P:protein transport"/>
    <property type="evidence" value="ECO:0007669"/>
    <property type="project" value="UniProtKB-KW"/>
</dbReference>
<dbReference type="InterPro" id="IPR046364">
    <property type="entry name" value="Exo70_C"/>
</dbReference>